<sequence>MIQPGLERIGLLLKDIQFPWKTIHVAGTNGKGSICNVASHLLSRRLIRNGCFSSPHLIHRSDCITINNKPVDPVRFHKVENHFKQMNENHQIGASEFELLTATAFQLFNDHKVDVGVVEVGMGGRLDATNILQNQIISVISKIAGDHQKFLGDTLEEIALHKAGILRRGVPYIVNPVNEFHVLHTIRDYANEIGAGPEIIPDTPERREELFRTKDWLKLADRLLPFQRDNAVLGYLAFTQALESLGESSLKASRFLPSLRNKTLPGRMQSVRCPAVLGGHTTVLVDGAHNPDAARELRTYVNRYLRHGKQKRGSNSNPDVKRMTWVIAMTEGKDAREFLKWILKPGDVVLTTSFGPVDGMPWVEPMDPVELKKIALEVEPEVTVAHVSEPEPLRALCAAKYLADGSERIVVTGSLYLAGQFLRDKEKLAANPDSIDVKTFDKEERRRMNATWAYNSEDIPIRYSSIPLDAESQKLREEINKLNREMEDLEVEEARLKRSQSLNLDSSSSSDLSSSSSNGAPAPTGVNDLDTKLQLEGPTIKKVSGFKTFRFTDSRTWVYDGPSEPNGTQLPKFRVIKHPVTS</sequence>
<feature type="region of interest" description="Disordered" evidence="7">
    <location>
        <begin position="498"/>
        <end position="530"/>
    </location>
</feature>
<evidence type="ECO:0000256" key="3">
    <source>
        <dbReference type="ARBA" id="ARBA00022723"/>
    </source>
</evidence>
<evidence type="ECO:0000256" key="5">
    <source>
        <dbReference type="ARBA" id="ARBA00022840"/>
    </source>
</evidence>
<gene>
    <name evidence="8" type="ORF">DM02DRAFT_579996</name>
</gene>
<dbReference type="SUPFAM" id="SSF53623">
    <property type="entry name" value="MurD-like peptide ligases, catalytic domain"/>
    <property type="match status" value="1"/>
</dbReference>
<comment type="similarity">
    <text evidence="1">Belongs to the folylpolyglutamate synthase family.</text>
</comment>
<feature type="compositionally biased region" description="Low complexity" evidence="7">
    <location>
        <begin position="501"/>
        <end position="518"/>
    </location>
</feature>
<dbReference type="Gene3D" id="3.90.190.20">
    <property type="entry name" value="Mur ligase, C-terminal domain"/>
    <property type="match status" value="1"/>
</dbReference>
<keyword evidence="9" id="KW-1185">Reference proteome</keyword>
<dbReference type="EMBL" id="KZ805302">
    <property type="protein sequence ID" value="PVI07971.1"/>
    <property type="molecule type" value="Genomic_DNA"/>
</dbReference>
<dbReference type="AlphaFoldDB" id="A0A2V1EBR1"/>
<evidence type="ECO:0000256" key="4">
    <source>
        <dbReference type="ARBA" id="ARBA00022741"/>
    </source>
</evidence>
<dbReference type="InterPro" id="IPR018109">
    <property type="entry name" value="Folylpolyglutamate_synth_CS"/>
</dbReference>
<evidence type="ECO:0000313" key="8">
    <source>
        <dbReference type="EMBL" id="PVI07971.1"/>
    </source>
</evidence>
<dbReference type="NCBIfam" id="TIGR01499">
    <property type="entry name" value="folC"/>
    <property type="match status" value="1"/>
</dbReference>
<dbReference type="InterPro" id="IPR036615">
    <property type="entry name" value="Mur_ligase_C_dom_sf"/>
</dbReference>
<dbReference type="GO" id="GO:0008841">
    <property type="term" value="F:dihydrofolate synthase activity"/>
    <property type="evidence" value="ECO:0007669"/>
    <property type="project" value="TreeGrafter"/>
</dbReference>
<dbReference type="Proteomes" id="UP000244855">
    <property type="component" value="Unassembled WGS sequence"/>
</dbReference>
<dbReference type="SUPFAM" id="SSF53244">
    <property type="entry name" value="MurD-like peptide ligases, peptide-binding domain"/>
    <property type="match status" value="1"/>
</dbReference>
<dbReference type="InterPro" id="IPR001645">
    <property type="entry name" value="Folylpolyglutamate_synth"/>
</dbReference>
<evidence type="ECO:0000256" key="2">
    <source>
        <dbReference type="ARBA" id="ARBA00022598"/>
    </source>
</evidence>
<dbReference type="GO" id="GO:0046872">
    <property type="term" value="F:metal ion binding"/>
    <property type="evidence" value="ECO:0007669"/>
    <property type="project" value="UniProtKB-KW"/>
</dbReference>
<keyword evidence="5" id="KW-0067">ATP-binding</keyword>
<keyword evidence="4" id="KW-0547">Nucleotide-binding</keyword>
<dbReference type="GO" id="GO:0004326">
    <property type="term" value="F:tetrahydrofolylpolyglutamate synthase activity"/>
    <property type="evidence" value="ECO:0007669"/>
    <property type="project" value="InterPro"/>
</dbReference>
<evidence type="ECO:0000313" key="9">
    <source>
        <dbReference type="Proteomes" id="UP000244855"/>
    </source>
</evidence>
<dbReference type="PROSITE" id="PS01012">
    <property type="entry name" value="FOLYLPOLYGLU_SYNT_2"/>
    <property type="match status" value="1"/>
</dbReference>
<evidence type="ECO:0000256" key="7">
    <source>
        <dbReference type="SAM" id="MobiDB-lite"/>
    </source>
</evidence>
<dbReference type="PANTHER" id="PTHR11136:SF0">
    <property type="entry name" value="DIHYDROFOLATE SYNTHETASE-RELATED"/>
    <property type="match status" value="1"/>
</dbReference>
<dbReference type="Gene3D" id="3.40.1190.10">
    <property type="entry name" value="Mur-like, catalytic domain"/>
    <property type="match status" value="1"/>
</dbReference>
<reference evidence="8 9" key="1">
    <citation type="journal article" date="2018" name="Sci. Rep.">
        <title>Comparative genomics provides insights into the lifestyle and reveals functional heterogeneity of dark septate endophytic fungi.</title>
        <authorList>
            <person name="Knapp D.G."/>
            <person name="Nemeth J.B."/>
            <person name="Barry K."/>
            <person name="Hainaut M."/>
            <person name="Henrissat B."/>
            <person name="Johnson J."/>
            <person name="Kuo A."/>
            <person name="Lim J.H.P."/>
            <person name="Lipzen A."/>
            <person name="Nolan M."/>
            <person name="Ohm R.A."/>
            <person name="Tamas L."/>
            <person name="Grigoriev I.V."/>
            <person name="Spatafora J.W."/>
            <person name="Nagy L.G."/>
            <person name="Kovacs G.M."/>
        </authorList>
    </citation>
    <scope>NUCLEOTIDE SEQUENCE [LARGE SCALE GENOMIC DNA]</scope>
    <source>
        <strain evidence="8 9">DSE2036</strain>
    </source>
</reference>
<evidence type="ECO:0000256" key="1">
    <source>
        <dbReference type="ARBA" id="ARBA00008276"/>
    </source>
</evidence>
<dbReference type="STRING" id="97972.A0A2V1EBR1"/>
<proteinExistence type="inferred from homology"/>
<organism evidence="8 9">
    <name type="scientific">Periconia macrospinosa</name>
    <dbReference type="NCBI Taxonomy" id="97972"/>
    <lineage>
        <taxon>Eukaryota</taxon>
        <taxon>Fungi</taxon>
        <taxon>Dikarya</taxon>
        <taxon>Ascomycota</taxon>
        <taxon>Pezizomycotina</taxon>
        <taxon>Dothideomycetes</taxon>
        <taxon>Pleosporomycetidae</taxon>
        <taxon>Pleosporales</taxon>
        <taxon>Massarineae</taxon>
        <taxon>Periconiaceae</taxon>
        <taxon>Periconia</taxon>
    </lineage>
</organism>
<accession>A0A2V1EBR1</accession>
<name>A0A2V1EBR1_9PLEO</name>
<dbReference type="InterPro" id="IPR036565">
    <property type="entry name" value="Mur-like_cat_sf"/>
</dbReference>
<keyword evidence="2" id="KW-0436">Ligase</keyword>
<dbReference type="UniPathway" id="UPA00850"/>
<evidence type="ECO:0000256" key="6">
    <source>
        <dbReference type="ARBA" id="ARBA00022842"/>
    </source>
</evidence>
<dbReference type="GO" id="GO:0005739">
    <property type="term" value="C:mitochondrion"/>
    <property type="evidence" value="ECO:0007669"/>
    <property type="project" value="TreeGrafter"/>
</dbReference>
<dbReference type="GO" id="GO:0005524">
    <property type="term" value="F:ATP binding"/>
    <property type="evidence" value="ECO:0007669"/>
    <property type="project" value="UniProtKB-KW"/>
</dbReference>
<keyword evidence="6" id="KW-0460">Magnesium</keyword>
<dbReference type="PANTHER" id="PTHR11136">
    <property type="entry name" value="FOLYLPOLYGLUTAMATE SYNTHASE-RELATED"/>
    <property type="match status" value="1"/>
</dbReference>
<dbReference type="GO" id="GO:0005829">
    <property type="term" value="C:cytosol"/>
    <property type="evidence" value="ECO:0007669"/>
    <property type="project" value="TreeGrafter"/>
</dbReference>
<dbReference type="OrthoDB" id="5212574at2759"/>
<keyword evidence="3" id="KW-0479">Metal-binding</keyword>
<protein>
    <submittedName>
        <fullName evidence="8">FolC bifunctional protein</fullName>
    </submittedName>
</protein>